<name>A0A6J4I1Y4_9CHLR</name>
<feature type="region of interest" description="Disordered" evidence="1">
    <location>
        <begin position="1"/>
        <end position="45"/>
    </location>
</feature>
<accession>A0A6J4I1Y4</accession>
<keyword evidence="2" id="KW-0812">Transmembrane</keyword>
<evidence type="ECO:0000313" key="3">
    <source>
        <dbReference type="EMBL" id="CAA9240382.1"/>
    </source>
</evidence>
<dbReference type="AlphaFoldDB" id="A0A6J4I1Y4"/>
<proteinExistence type="predicted"/>
<organism evidence="3">
    <name type="scientific">uncultured Chloroflexota bacterium</name>
    <dbReference type="NCBI Taxonomy" id="166587"/>
    <lineage>
        <taxon>Bacteria</taxon>
        <taxon>Bacillati</taxon>
        <taxon>Chloroflexota</taxon>
        <taxon>environmental samples</taxon>
    </lineage>
</organism>
<gene>
    <name evidence="3" type="ORF">AVDCRST_MAG77-1641</name>
</gene>
<keyword evidence="2" id="KW-0472">Membrane</keyword>
<evidence type="ECO:0000256" key="2">
    <source>
        <dbReference type="SAM" id="Phobius"/>
    </source>
</evidence>
<sequence length="86" mass="9801">MRPGTIWRPRHVRSGDETPSVTTSLPPSRPPDDEVDSDREDERLGPAGFRSLDRWEVAAYLFWVIASLALIAGWVWWQRAKEAGIL</sequence>
<protein>
    <submittedName>
        <fullName evidence="3">Uncharacterized protein</fullName>
    </submittedName>
</protein>
<feature type="transmembrane region" description="Helical" evidence="2">
    <location>
        <begin position="57"/>
        <end position="77"/>
    </location>
</feature>
<evidence type="ECO:0000256" key="1">
    <source>
        <dbReference type="SAM" id="MobiDB-lite"/>
    </source>
</evidence>
<dbReference type="EMBL" id="CADCTC010000095">
    <property type="protein sequence ID" value="CAA9240382.1"/>
    <property type="molecule type" value="Genomic_DNA"/>
</dbReference>
<reference evidence="3" key="1">
    <citation type="submission" date="2020-02" db="EMBL/GenBank/DDBJ databases">
        <authorList>
            <person name="Meier V. D."/>
        </authorList>
    </citation>
    <scope>NUCLEOTIDE SEQUENCE</scope>
    <source>
        <strain evidence="3">AVDCRST_MAG77</strain>
    </source>
</reference>
<keyword evidence="2" id="KW-1133">Transmembrane helix</keyword>